<dbReference type="EMBL" id="LT963408">
    <property type="protein sequence ID" value="SOS33572.1"/>
    <property type="molecule type" value="Genomic_DNA"/>
</dbReference>
<evidence type="ECO:0000313" key="1">
    <source>
        <dbReference type="EMBL" id="SOS33572.1"/>
    </source>
</evidence>
<organism evidence="1 2">
    <name type="scientific">Pseudomonas syringae group genomosp. 3</name>
    <dbReference type="NCBI Taxonomy" id="251701"/>
    <lineage>
        <taxon>Bacteria</taxon>
        <taxon>Pseudomonadati</taxon>
        <taxon>Pseudomonadota</taxon>
        <taxon>Gammaproteobacteria</taxon>
        <taxon>Pseudomonadales</taxon>
        <taxon>Pseudomonadaceae</taxon>
        <taxon>Pseudomonas</taxon>
    </lineage>
</organism>
<proteinExistence type="predicted"/>
<reference evidence="1 2" key="1">
    <citation type="submission" date="2017-11" db="EMBL/GenBank/DDBJ databases">
        <authorList>
            <person name="Han C.G."/>
        </authorList>
    </citation>
    <scope>NUCLEOTIDE SEQUENCE [LARGE SCALE GENOMIC DNA]</scope>
    <source>
        <strain evidence="1">CFBP6411</strain>
    </source>
</reference>
<accession>A0A2K4WCG7</accession>
<protein>
    <submittedName>
        <fullName evidence="1">Uncharacterized protein</fullName>
    </submittedName>
</protein>
<sequence>MPFWTLCVLYVALRATCWFCESVRFGLDSSHLFAPRRLTLKDQSKQNPRSVSGPTSSGSFALSLIRGSLQRAILGPVQLARRPASHPPDQRQSSAVTYVAICAVSANAVQKRFFNYRATLRVVCSSGRSASSLWRFASHKGSAMSVGYVPGSRHLFAPRRLTLMDQSKQNPRSVSGPTSSGPFALSLIRGPPQRAILGPVQLARRPASHPPDQRQSSAVTYVALCVASAIAIKKRFFNYRATLRVARSSGRSASSLWRSASHSGYAISVMFVYGSSHLVAPRRLTLMGPK</sequence>
<name>A0A2K4WCG7_9PSED</name>
<dbReference type="Proteomes" id="UP000238093">
    <property type="component" value="Chromosome I"/>
</dbReference>
<evidence type="ECO:0000313" key="2">
    <source>
        <dbReference type="Proteomes" id="UP000238093"/>
    </source>
</evidence>
<dbReference type="AlphaFoldDB" id="A0A2K4WCG7"/>
<gene>
    <name evidence="1" type="ORF">CFBP6411_02212</name>
</gene>